<accession>A0A1G5AF36</accession>
<evidence type="ECO:0000313" key="1">
    <source>
        <dbReference type="EMBL" id="SCX76469.1"/>
    </source>
</evidence>
<protein>
    <submittedName>
        <fullName evidence="1">Uncharacterized protein</fullName>
    </submittedName>
</protein>
<name>A0A1G5AF36_9BACT</name>
<dbReference type="EMBL" id="FMUX01000001">
    <property type="protein sequence ID" value="SCX76469.1"/>
    <property type="molecule type" value="Genomic_DNA"/>
</dbReference>
<organism evidence="1 2">
    <name type="scientific">Desulfoluna spongiiphila</name>
    <dbReference type="NCBI Taxonomy" id="419481"/>
    <lineage>
        <taxon>Bacteria</taxon>
        <taxon>Pseudomonadati</taxon>
        <taxon>Thermodesulfobacteriota</taxon>
        <taxon>Desulfobacteria</taxon>
        <taxon>Desulfobacterales</taxon>
        <taxon>Desulfolunaceae</taxon>
        <taxon>Desulfoluna</taxon>
    </lineage>
</organism>
<sequence>MGEDEMHAYIDIDGQRRPVLDCTSWGVRYRCAECNAGDWHYATIFIGSFVTVAVVIEVIDVDWGICSCRYKAIGADDKAIIDAVESSIGAIGHGAGRKSYKLG</sequence>
<evidence type="ECO:0000313" key="2">
    <source>
        <dbReference type="Proteomes" id="UP000198870"/>
    </source>
</evidence>
<gene>
    <name evidence="1" type="ORF">SAMN05216233_101123</name>
</gene>
<proteinExistence type="predicted"/>
<keyword evidence="2" id="KW-1185">Reference proteome</keyword>
<reference evidence="1 2" key="1">
    <citation type="submission" date="2016-10" db="EMBL/GenBank/DDBJ databases">
        <authorList>
            <person name="de Groot N.N."/>
        </authorList>
    </citation>
    <scope>NUCLEOTIDE SEQUENCE [LARGE SCALE GENOMIC DNA]</scope>
    <source>
        <strain evidence="1 2">AA1</strain>
    </source>
</reference>
<dbReference type="AlphaFoldDB" id="A0A1G5AF36"/>
<dbReference type="RefSeq" id="WP_092207224.1">
    <property type="nucleotide sequence ID" value="NZ_FMUX01000001.1"/>
</dbReference>
<dbReference type="Proteomes" id="UP000198870">
    <property type="component" value="Unassembled WGS sequence"/>
</dbReference>